<evidence type="ECO:0000259" key="1">
    <source>
        <dbReference type="PROSITE" id="PS51704"/>
    </source>
</evidence>
<evidence type="ECO:0000313" key="2">
    <source>
        <dbReference type="EMBL" id="KKN65400.1"/>
    </source>
</evidence>
<dbReference type="EMBL" id="LAZR01000525">
    <property type="protein sequence ID" value="KKN65400.1"/>
    <property type="molecule type" value="Genomic_DNA"/>
</dbReference>
<gene>
    <name evidence="2" type="ORF">LCGC14_0482130</name>
</gene>
<dbReference type="InterPro" id="IPR030395">
    <property type="entry name" value="GP_PDE_dom"/>
</dbReference>
<name>A0A0F9S929_9ZZZZ</name>
<reference evidence="2" key="1">
    <citation type="journal article" date="2015" name="Nature">
        <title>Complex archaea that bridge the gap between prokaryotes and eukaryotes.</title>
        <authorList>
            <person name="Spang A."/>
            <person name="Saw J.H."/>
            <person name="Jorgensen S.L."/>
            <person name="Zaremba-Niedzwiedzka K."/>
            <person name="Martijn J."/>
            <person name="Lind A.E."/>
            <person name="van Eijk R."/>
            <person name="Schleper C."/>
            <person name="Guy L."/>
            <person name="Ettema T.J."/>
        </authorList>
    </citation>
    <scope>NUCLEOTIDE SEQUENCE</scope>
</reference>
<dbReference type="Gene3D" id="3.20.20.190">
    <property type="entry name" value="Phosphatidylinositol (PI) phosphodiesterase"/>
    <property type="match status" value="1"/>
</dbReference>
<dbReference type="Pfam" id="PF03009">
    <property type="entry name" value="GDPD"/>
    <property type="match status" value="1"/>
</dbReference>
<dbReference type="PROSITE" id="PS51704">
    <property type="entry name" value="GP_PDE"/>
    <property type="match status" value="1"/>
</dbReference>
<dbReference type="GO" id="GO:0008081">
    <property type="term" value="F:phosphoric diester hydrolase activity"/>
    <property type="evidence" value="ECO:0007669"/>
    <property type="project" value="InterPro"/>
</dbReference>
<dbReference type="InterPro" id="IPR017946">
    <property type="entry name" value="PLC-like_Pdiesterase_TIM-brl"/>
</dbReference>
<organism evidence="2">
    <name type="scientific">marine sediment metagenome</name>
    <dbReference type="NCBI Taxonomy" id="412755"/>
    <lineage>
        <taxon>unclassified sequences</taxon>
        <taxon>metagenomes</taxon>
        <taxon>ecological metagenomes</taxon>
    </lineage>
</organism>
<proteinExistence type="predicted"/>
<accession>A0A0F9S929</accession>
<feature type="domain" description="GP-PDE" evidence="1">
    <location>
        <begin position="1"/>
        <end position="196"/>
    </location>
</feature>
<dbReference type="SUPFAM" id="SSF51695">
    <property type="entry name" value="PLC-like phosphodiesterases"/>
    <property type="match status" value="1"/>
</dbReference>
<sequence>MHYVTVDRTTNGSGTVSELTLEEIKRLDAGSWKSSQFEGEEVPTLEEVLQIMPINIWIDIHLRGDREAGERVAQTIVEQERLHQAFIACDSEAAAAALNVDSRIMIGSMYRRFLKENVREMIVGNKQLFLGLFKSDLAQGIHKSKDSNISIFYYDPIILPNDLPGLFNAGVHFIVSPNVDVLVEAARKLGIRPQIF</sequence>
<dbReference type="GO" id="GO:0006629">
    <property type="term" value="P:lipid metabolic process"/>
    <property type="evidence" value="ECO:0007669"/>
    <property type="project" value="InterPro"/>
</dbReference>
<dbReference type="AlphaFoldDB" id="A0A0F9S929"/>
<comment type="caution">
    <text evidence="2">The sequence shown here is derived from an EMBL/GenBank/DDBJ whole genome shotgun (WGS) entry which is preliminary data.</text>
</comment>
<protein>
    <recommendedName>
        <fullName evidence="1">GP-PDE domain-containing protein</fullName>
    </recommendedName>
</protein>
<dbReference type="PANTHER" id="PTHR46211:SF14">
    <property type="entry name" value="GLYCEROPHOSPHODIESTER PHOSPHODIESTERASE"/>
    <property type="match status" value="1"/>
</dbReference>
<dbReference type="PANTHER" id="PTHR46211">
    <property type="entry name" value="GLYCEROPHOSPHORYL DIESTER PHOSPHODIESTERASE"/>
    <property type="match status" value="1"/>
</dbReference>